<keyword evidence="3" id="KW-1185">Reference proteome</keyword>
<name>A0A9X1B407_9GAMM</name>
<organism evidence="2 3">
    <name type="scientific">Lamprobacter modestohalophilus</name>
    <dbReference type="NCBI Taxonomy" id="1064514"/>
    <lineage>
        <taxon>Bacteria</taxon>
        <taxon>Pseudomonadati</taxon>
        <taxon>Pseudomonadota</taxon>
        <taxon>Gammaproteobacteria</taxon>
        <taxon>Chromatiales</taxon>
        <taxon>Chromatiaceae</taxon>
        <taxon>Lamprobacter</taxon>
    </lineage>
</organism>
<dbReference type="Proteomes" id="UP001138768">
    <property type="component" value="Unassembled WGS sequence"/>
</dbReference>
<dbReference type="EMBL" id="NRRY01000007">
    <property type="protein sequence ID" value="MBK1618152.1"/>
    <property type="molecule type" value="Genomic_DNA"/>
</dbReference>
<sequence>MMADPHFQLAQRIQHPKCGEGVVARLATDGPVRVFLASGERQVFAATLRPALSVSADPVTLLKPRRGQEEHTMPRCPEERRASALG</sequence>
<evidence type="ECO:0000256" key="1">
    <source>
        <dbReference type="SAM" id="MobiDB-lite"/>
    </source>
</evidence>
<accession>A0A9X1B407</accession>
<feature type="compositionally biased region" description="Basic and acidic residues" evidence="1">
    <location>
        <begin position="66"/>
        <end position="86"/>
    </location>
</feature>
<evidence type="ECO:0000313" key="3">
    <source>
        <dbReference type="Proteomes" id="UP001138768"/>
    </source>
</evidence>
<protein>
    <submittedName>
        <fullName evidence="2">Uncharacterized protein</fullName>
    </submittedName>
</protein>
<gene>
    <name evidence="2" type="ORF">CKO42_06775</name>
</gene>
<comment type="caution">
    <text evidence="2">The sequence shown here is derived from an EMBL/GenBank/DDBJ whole genome shotgun (WGS) entry which is preliminary data.</text>
</comment>
<evidence type="ECO:0000313" key="2">
    <source>
        <dbReference type="EMBL" id="MBK1618152.1"/>
    </source>
</evidence>
<feature type="region of interest" description="Disordered" evidence="1">
    <location>
        <begin position="64"/>
        <end position="86"/>
    </location>
</feature>
<proteinExistence type="predicted"/>
<dbReference type="AlphaFoldDB" id="A0A9X1B407"/>
<reference evidence="2 3" key="1">
    <citation type="journal article" date="2020" name="Microorganisms">
        <title>Osmotic Adaptation and Compatible Solute Biosynthesis of Phototrophic Bacteria as Revealed from Genome Analyses.</title>
        <authorList>
            <person name="Imhoff J.F."/>
            <person name="Rahn T."/>
            <person name="Kunzel S."/>
            <person name="Keller A."/>
            <person name="Neulinger S.C."/>
        </authorList>
    </citation>
    <scope>NUCLEOTIDE SEQUENCE [LARGE SCALE GENOMIC DNA]</scope>
    <source>
        <strain evidence="2 3">DSM 25653</strain>
    </source>
</reference>